<organism evidence="4 5">
    <name type="scientific">[Myrmecia] bisecta</name>
    <dbReference type="NCBI Taxonomy" id="41462"/>
    <lineage>
        <taxon>Eukaryota</taxon>
        <taxon>Viridiplantae</taxon>
        <taxon>Chlorophyta</taxon>
        <taxon>core chlorophytes</taxon>
        <taxon>Trebouxiophyceae</taxon>
        <taxon>Trebouxiales</taxon>
        <taxon>Trebouxiaceae</taxon>
        <taxon>Myrmecia</taxon>
    </lineage>
</organism>
<comment type="caution">
    <text evidence="4">The sequence shown here is derived from an EMBL/GenBank/DDBJ whole genome shotgun (WGS) entry which is preliminary data.</text>
</comment>
<accession>A0AAW1Q848</accession>
<feature type="region of interest" description="Disordered" evidence="1">
    <location>
        <begin position="65"/>
        <end position="93"/>
    </location>
</feature>
<reference evidence="4 5" key="1">
    <citation type="journal article" date="2024" name="Nat. Commun.">
        <title>Phylogenomics reveals the evolutionary origins of lichenization in chlorophyte algae.</title>
        <authorList>
            <person name="Puginier C."/>
            <person name="Libourel C."/>
            <person name="Otte J."/>
            <person name="Skaloud P."/>
            <person name="Haon M."/>
            <person name="Grisel S."/>
            <person name="Petersen M."/>
            <person name="Berrin J.G."/>
            <person name="Delaux P.M."/>
            <person name="Dal Grande F."/>
            <person name="Keller J."/>
        </authorList>
    </citation>
    <scope>NUCLEOTIDE SEQUENCE [LARGE SCALE GENOMIC DNA]</scope>
    <source>
        <strain evidence="4 5">SAG 2043</strain>
    </source>
</reference>
<evidence type="ECO:0000313" key="5">
    <source>
        <dbReference type="Proteomes" id="UP001489004"/>
    </source>
</evidence>
<dbReference type="InterPro" id="IPR003148">
    <property type="entry name" value="RCK_N"/>
</dbReference>
<feature type="compositionally biased region" description="Polar residues" evidence="1">
    <location>
        <begin position="1"/>
        <end position="10"/>
    </location>
</feature>
<feature type="transmembrane region" description="Helical" evidence="2">
    <location>
        <begin position="118"/>
        <end position="135"/>
    </location>
</feature>
<gene>
    <name evidence="4" type="ORF">WJX72_007697</name>
</gene>
<dbReference type="AlphaFoldDB" id="A0AAW1Q848"/>
<keyword evidence="2" id="KW-1133">Transmembrane helix</keyword>
<feature type="compositionally biased region" description="Polar residues" evidence="1">
    <location>
        <begin position="20"/>
        <end position="31"/>
    </location>
</feature>
<keyword evidence="2" id="KW-0812">Transmembrane</keyword>
<dbReference type="PANTHER" id="PTHR31563">
    <property type="entry name" value="ION CHANNEL POLLUX-RELATED"/>
    <property type="match status" value="1"/>
</dbReference>
<sequence>MHGTQGSNPRLFTAPVWESLNGSQQGTSNPDSSSSSSVELANGAPRLTRSDSIFGQNWSNLKENAQNAYSAQEPSESEFDSGKKPRGPTRSMGRKFKDTWGRLQYSYYNWRKDTGSDLLLFLFINIFIVLLFGFVKGTIVDVVDGALNSEGGDRPSPRLWTNIYEVLIVVFGQEFPDSAANLASQVLIVVFGQEFPDSAANLASQVFSLAVATCGLAAFALVLALVEQLVLEVLEDNVKRGSKVYEKGHILVMGFCQNQRDLECVWKILSQMCLAYKNDGGRVVVVMTCREKLEMEATFRRIIPETARFGTSFVFRQGSPLVPDDLRMVSASAAASTMIVSDSSRSPQEADAQALRTAVLLDELDFPGFGVPDKRTGSIIVEMKTANAVKLVTYACSSRILALPTAQLNARRISRMVVHPVVGSISLMLWSFSSKSQAYLEPAWHMTGKKWSELHYYYPDGIVFGLVNKYTRNVQINPPAYTVVVPGDEVLVNRPSSFRMGTYRPALTPKKVDVGDWTPEDYQRRSYDDSMLRGSDPAANYARMQALSGRPSTGSGRSSGKLEGSQRSGMFMLPIEYSPTVDEPEKVLICGWAQTNFMTMLLRELDHGPAALPRGSELTLFNMREAPVVMGSAREKAGIRNLSLLHVPGNPLEKVDLQAKLDITKYKCAIVLCDESWVDPDLDLANGIELGEEGDMLRLDAMIMLVQLNIRALLEDAAFPEINIICEKVAFEGVTRFEDRYRLPLGISVNMSAFSATVMAEVSYNPKLLLPYTHLGEKNEMTVQDVSAFAAEGEELSFWQLQARALQVGQILYGFYNLPSSADQPIDMLINPEGDALRSTTRVWNKGDGSRKVITMTPKTVTGSVDDDEDALVESEPILVTASVDNAGTKPEPFSSW</sequence>
<keyword evidence="2" id="KW-0472">Membrane</keyword>
<dbReference type="Pfam" id="PF22614">
    <property type="entry name" value="Slo-like_RCK"/>
    <property type="match status" value="1"/>
</dbReference>
<feature type="compositionally biased region" description="Polar residues" evidence="1">
    <location>
        <begin position="65"/>
        <end position="74"/>
    </location>
</feature>
<feature type="domain" description="RCK N-terminal" evidence="3">
    <location>
        <begin position="247"/>
        <end position="362"/>
    </location>
</feature>
<evidence type="ECO:0000259" key="3">
    <source>
        <dbReference type="Pfam" id="PF22614"/>
    </source>
</evidence>
<dbReference type="PANTHER" id="PTHR31563:SF10">
    <property type="entry name" value="ION CHANNEL POLLUX-RELATED"/>
    <property type="match status" value="1"/>
</dbReference>
<evidence type="ECO:0000256" key="2">
    <source>
        <dbReference type="SAM" id="Phobius"/>
    </source>
</evidence>
<proteinExistence type="predicted"/>
<evidence type="ECO:0000256" key="1">
    <source>
        <dbReference type="SAM" id="MobiDB-lite"/>
    </source>
</evidence>
<feature type="compositionally biased region" description="Low complexity" evidence="1">
    <location>
        <begin position="548"/>
        <end position="559"/>
    </location>
</feature>
<dbReference type="EMBL" id="JALJOR010000004">
    <property type="protein sequence ID" value="KAK9818136.1"/>
    <property type="molecule type" value="Genomic_DNA"/>
</dbReference>
<dbReference type="Proteomes" id="UP001489004">
    <property type="component" value="Unassembled WGS sequence"/>
</dbReference>
<feature type="region of interest" description="Disordered" evidence="1">
    <location>
        <begin position="1"/>
        <end position="51"/>
    </location>
</feature>
<keyword evidence="5" id="KW-1185">Reference proteome</keyword>
<evidence type="ECO:0000313" key="4">
    <source>
        <dbReference type="EMBL" id="KAK9818136.1"/>
    </source>
</evidence>
<feature type="region of interest" description="Disordered" evidence="1">
    <location>
        <begin position="546"/>
        <end position="565"/>
    </location>
</feature>
<protein>
    <recommendedName>
        <fullName evidence="3">RCK N-terminal domain-containing protein</fullName>
    </recommendedName>
</protein>
<name>A0AAW1Q848_9CHLO</name>
<dbReference type="Gene3D" id="3.40.50.720">
    <property type="entry name" value="NAD(P)-binding Rossmann-like Domain"/>
    <property type="match status" value="1"/>
</dbReference>
<dbReference type="InterPro" id="IPR044849">
    <property type="entry name" value="CASTOR/POLLUX/SYM8-like"/>
</dbReference>
<dbReference type="GO" id="GO:0006813">
    <property type="term" value="P:potassium ion transport"/>
    <property type="evidence" value="ECO:0007669"/>
    <property type="project" value="InterPro"/>
</dbReference>